<dbReference type="PRINTS" id="PR00380">
    <property type="entry name" value="KINESINHEAVY"/>
</dbReference>
<evidence type="ECO:0000256" key="1">
    <source>
        <dbReference type="ARBA" id="ARBA00004245"/>
    </source>
</evidence>
<evidence type="ECO:0000256" key="4">
    <source>
        <dbReference type="ARBA" id="ARBA00022840"/>
    </source>
</evidence>
<dbReference type="Pfam" id="PF00225">
    <property type="entry name" value="Kinesin"/>
    <property type="match status" value="2"/>
</dbReference>
<sequence length="640" mass="72500">MPESVAIKVYGRCRPFSPEESKKGQKAGVSTSGDKVVLLGGKEQSFSFDGAYPPEYTNIYKERCETLAQRALEGYNVTMLALGGPSSGKSMLMSGTEEDPGIIPQFTRSVFEMASRQSGKDFLINGLSELIVKSVDEVNQYFDQGSRARKMGSTDMRAHRPRAHAVFTLVIEQRERQSSKVGLRSVVHLVDVAGLAPPSSSDPDVQAGLMGIQEVLNALGGPRKGAAIPYRASKLTRYLQESLGGNSITVMFALVSPVDKAHQDNLNTLTLAQYAHAVKNKVKLNLDETNQIISELREEISRLRDKLASTSEPNRDDVLKMEELVKDLQIAKKQTWDEKQRASTRSEEERKLNLANKGILEFVMDSGKKGNKEVQDKIQALQREKDQANAAYKDRRATVDRLKAELQQKIAQYSKMAEKESENKALVTAIHKLKESLKQETDKLKVLKQALLDVQERQNMEKQLEERHRLEESNKGLVKEELDRVRLDVDAERAEIQMHTSNGKTYSAKEGEELEVKVSEMKAEKSVVTLKLQCVEQEKARMARELEEVHRLHKEEMELQQLQHYQTFRNYREMFEEQKAAIEQRYRHLLEDSIQDAIFLSARNNELITENQDLKLQINEMKDVVTKLGGRLPASVENPM</sequence>
<keyword evidence="2" id="KW-0963">Cytoplasm</keyword>
<dbReference type="Gene3D" id="3.40.850.10">
    <property type="entry name" value="Kinesin motor domain"/>
    <property type="match status" value="2"/>
</dbReference>
<keyword evidence="3 7" id="KW-0547">Nucleotide-binding</keyword>
<gene>
    <name evidence="10" type="ORF">MAR_023810</name>
</gene>
<evidence type="ECO:0000256" key="8">
    <source>
        <dbReference type="SAM" id="Coils"/>
    </source>
</evidence>
<keyword evidence="4 7" id="KW-0067">ATP-binding</keyword>
<keyword evidence="5 8" id="KW-0175">Coiled coil</keyword>
<protein>
    <submittedName>
        <fullName evidence="10">KIF4B-like protein</fullName>
    </submittedName>
</protein>
<dbReference type="Proteomes" id="UP001164746">
    <property type="component" value="Chromosome 3"/>
</dbReference>
<evidence type="ECO:0000256" key="2">
    <source>
        <dbReference type="ARBA" id="ARBA00022490"/>
    </source>
</evidence>
<feature type="coiled-coil region" evidence="8">
    <location>
        <begin position="364"/>
        <end position="480"/>
    </location>
</feature>
<keyword evidence="11" id="KW-1185">Reference proteome</keyword>
<dbReference type="PANTHER" id="PTHR47969">
    <property type="entry name" value="CHROMOSOME-ASSOCIATED KINESIN KIF4A-RELATED"/>
    <property type="match status" value="1"/>
</dbReference>
<evidence type="ECO:0000313" key="10">
    <source>
        <dbReference type="EMBL" id="WAQ99437.1"/>
    </source>
</evidence>
<evidence type="ECO:0000313" key="11">
    <source>
        <dbReference type="Proteomes" id="UP001164746"/>
    </source>
</evidence>
<comment type="subcellular location">
    <subcellularLocation>
        <location evidence="1">Cytoplasm</location>
        <location evidence="1">Cytoskeleton</location>
    </subcellularLocation>
</comment>
<reference evidence="10" key="1">
    <citation type="submission" date="2022-11" db="EMBL/GenBank/DDBJ databases">
        <title>Centuries of genome instability and evolution in soft-shell clam transmissible cancer (bioRxiv).</title>
        <authorList>
            <person name="Hart S.F.M."/>
            <person name="Yonemitsu M.A."/>
            <person name="Giersch R.M."/>
            <person name="Beal B.F."/>
            <person name="Arriagada G."/>
            <person name="Davis B.W."/>
            <person name="Ostrander E.A."/>
            <person name="Goff S.P."/>
            <person name="Metzger M.J."/>
        </authorList>
    </citation>
    <scope>NUCLEOTIDE SEQUENCE</scope>
    <source>
        <strain evidence="10">MELC-2E11</strain>
        <tissue evidence="10">Siphon/mantle</tissue>
    </source>
</reference>
<feature type="coiled-coil region" evidence="8">
    <location>
        <begin position="532"/>
        <end position="624"/>
    </location>
</feature>
<dbReference type="InterPro" id="IPR027640">
    <property type="entry name" value="Kinesin-like_fam"/>
</dbReference>
<dbReference type="InterPro" id="IPR036961">
    <property type="entry name" value="Kinesin_motor_dom_sf"/>
</dbReference>
<dbReference type="PANTHER" id="PTHR47969:SF15">
    <property type="entry name" value="CHROMOSOME-ASSOCIATED KINESIN KIF4A-RELATED"/>
    <property type="match status" value="1"/>
</dbReference>
<evidence type="ECO:0000256" key="7">
    <source>
        <dbReference type="PROSITE-ProRule" id="PRU00283"/>
    </source>
</evidence>
<feature type="binding site" evidence="7">
    <location>
        <begin position="83"/>
        <end position="90"/>
    </location>
    <ligand>
        <name>ATP</name>
        <dbReference type="ChEBI" id="CHEBI:30616"/>
    </ligand>
</feature>
<organism evidence="10 11">
    <name type="scientific">Mya arenaria</name>
    <name type="common">Soft-shell clam</name>
    <dbReference type="NCBI Taxonomy" id="6604"/>
    <lineage>
        <taxon>Eukaryota</taxon>
        <taxon>Metazoa</taxon>
        <taxon>Spiralia</taxon>
        <taxon>Lophotrochozoa</taxon>
        <taxon>Mollusca</taxon>
        <taxon>Bivalvia</taxon>
        <taxon>Autobranchia</taxon>
        <taxon>Heteroconchia</taxon>
        <taxon>Euheterodonta</taxon>
        <taxon>Imparidentia</taxon>
        <taxon>Neoheterodontei</taxon>
        <taxon>Myida</taxon>
        <taxon>Myoidea</taxon>
        <taxon>Myidae</taxon>
        <taxon>Mya</taxon>
    </lineage>
</organism>
<dbReference type="InterPro" id="IPR001752">
    <property type="entry name" value="Kinesin_motor_dom"/>
</dbReference>
<keyword evidence="6" id="KW-0206">Cytoskeleton</keyword>
<dbReference type="SMART" id="SM00129">
    <property type="entry name" value="KISc"/>
    <property type="match status" value="1"/>
</dbReference>
<comment type="similarity">
    <text evidence="7">Belongs to the TRAFAC class myosin-kinesin ATPase superfamily. Kinesin family.</text>
</comment>
<accession>A0ABY7DRU4</accession>
<dbReference type="EMBL" id="CP111014">
    <property type="protein sequence ID" value="WAQ99437.1"/>
    <property type="molecule type" value="Genomic_DNA"/>
</dbReference>
<dbReference type="InterPro" id="IPR027417">
    <property type="entry name" value="P-loop_NTPase"/>
</dbReference>
<feature type="coiled-coil region" evidence="8">
    <location>
        <begin position="279"/>
        <end position="306"/>
    </location>
</feature>
<keyword evidence="7" id="KW-0505">Motor protein</keyword>
<evidence type="ECO:0000259" key="9">
    <source>
        <dbReference type="PROSITE" id="PS50067"/>
    </source>
</evidence>
<evidence type="ECO:0000256" key="5">
    <source>
        <dbReference type="ARBA" id="ARBA00023054"/>
    </source>
</evidence>
<feature type="domain" description="Kinesin motor" evidence="9">
    <location>
        <begin position="6"/>
        <end position="278"/>
    </location>
</feature>
<name>A0ABY7DRU4_MYAAR</name>
<dbReference type="PROSITE" id="PS50067">
    <property type="entry name" value="KINESIN_MOTOR_2"/>
    <property type="match status" value="1"/>
</dbReference>
<evidence type="ECO:0000256" key="6">
    <source>
        <dbReference type="ARBA" id="ARBA00023212"/>
    </source>
</evidence>
<dbReference type="SUPFAM" id="SSF52540">
    <property type="entry name" value="P-loop containing nucleoside triphosphate hydrolases"/>
    <property type="match status" value="1"/>
</dbReference>
<evidence type="ECO:0000256" key="3">
    <source>
        <dbReference type="ARBA" id="ARBA00022741"/>
    </source>
</evidence>
<proteinExistence type="inferred from homology"/>